<evidence type="ECO:0000256" key="10">
    <source>
        <dbReference type="ARBA" id="ARBA00023237"/>
    </source>
</evidence>
<dbReference type="EMBL" id="JAGRQC010000001">
    <property type="protein sequence ID" value="MBR0551718.1"/>
    <property type="molecule type" value="Genomic_DNA"/>
</dbReference>
<evidence type="ECO:0000256" key="4">
    <source>
        <dbReference type="ARBA" id="ARBA00022496"/>
    </source>
</evidence>
<keyword evidence="9 11" id="KW-0472">Membrane</keyword>
<keyword evidence="3" id="KW-1134">Transmembrane beta strand</keyword>
<dbReference type="SUPFAM" id="SSF56935">
    <property type="entry name" value="Porins"/>
    <property type="match status" value="1"/>
</dbReference>
<name>A0A8T4I9N2_9SPHN</name>
<feature type="region of interest" description="Disordered" evidence="12">
    <location>
        <begin position="107"/>
        <end position="127"/>
    </location>
</feature>
<evidence type="ECO:0000256" key="12">
    <source>
        <dbReference type="SAM" id="MobiDB-lite"/>
    </source>
</evidence>
<dbReference type="Gene3D" id="3.55.50.30">
    <property type="match status" value="1"/>
</dbReference>
<keyword evidence="13" id="KW-0732">Signal</keyword>
<dbReference type="GO" id="GO:0006826">
    <property type="term" value="P:iron ion transport"/>
    <property type="evidence" value="ECO:0007669"/>
    <property type="project" value="UniProtKB-KW"/>
</dbReference>
<dbReference type="RefSeq" id="WP_284052983.1">
    <property type="nucleotide sequence ID" value="NZ_JAGRQC010000001.1"/>
</dbReference>
<dbReference type="PANTHER" id="PTHR32552:SF81">
    <property type="entry name" value="TONB-DEPENDENT OUTER MEMBRANE RECEPTOR"/>
    <property type="match status" value="1"/>
</dbReference>
<keyword evidence="10" id="KW-0998">Cell outer membrane</keyword>
<evidence type="ECO:0000256" key="7">
    <source>
        <dbReference type="ARBA" id="ARBA00023065"/>
    </source>
</evidence>
<keyword evidence="7" id="KW-0406">Ion transport</keyword>
<sequence length="786" mass="84406">MPGSWTSSFVAKAMWCAFPLAAATSLPAQAEAREARYRFDIAAGPLNESIAAFTAQTGISVGMPGRVPTQHVERLHARLTAHQALERLLRGTGLRPRRIAPDVYRLEPTGRARRGGSPATTAPPSPPIADIVVTGRKQSEALSDVAAPLSVFVPGRVTSLPPDATGSRDVARQTPGLVATNAGPGGNRLFIRGIADSPFSGFGQSTVAIQIDEGRATYDGPDPDLRLVDIDRVEVLKGPQGPLYGTGALGGVYRLVTRKPVLGAASASGMLHGDLAYDGQLGGGGSAVINLPLVSDTLALRGVGYASYRPGWIEDVGLAENANWSRVAGGRLAVRYAPVSGWTLDAGALLQDVRTGDSQYVVADAETLSRNVRIREPSSSRFAMASARLQGPVGKLDLTVATSMDWQNIRRTFDASAAADAFALAPPLRATDARRYRVFDQEVRVERNSAKGMRWMAGISYLSATTYGKGTLFAASDDQHTIVDVRRKVSEMAVFGQADLRPLPGMTASLGARLFRNLIEDETDRSEGHVEAGQFIGFSPSLSLGWRPVEPLLVYLRYANAVRPGGVAIGGSGQRYDADELSNIDLGARLESPSGRLSIDAAAYRSVWQHVQSDYLLDNGLVATRNAGDARSLGIDMSVRWLPLFGWKLETGLSLQRSRLERASGALDMVRDSRMPIVPDISGNARLAHDFSLGTWQATVGADVSFIGPTRLSFDPGLDRRTPSYTVLGADVQFAMDRWRVGLDVRNALNIRGDSFAFGNPFSIFAERQYTPIAPRTIMLSLSYSR</sequence>
<keyword evidence="16" id="KW-1185">Reference proteome</keyword>
<evidence type="ECO:0000256" key="2">
    <source>
        <dbReference type="ARBA" id="ARBA00022448"/>
    </source>
</evidence>
<keyword evidence="5" id="KW-0812">Transmembrane</keyword>
<evidence type="ECO:0000256" key="1">
    <source>
        <dbReference type="ARBA" id="ARBA00004571"/>
    </source>
</evidence>
<comment type="caution">
    <text evidence="15">The sequence shown here is derived from an EMBL/GenBank/DDBJ whole genome shotgun (WGS) entry which is preliminary data.</text>
</comment>
<reference evidence="15" key="1">
    <citation type="submission" date="2021-04" db="EMBL/GenBank/DDBJ databases">
        <title>Ouciella asimina sp. nov., isolated from the surface seawater in the hydrothermal field of Okinawa Trough.</title>
        <authorList>
            <person name="Shuang W."/>
        </authorList>
    </citation>
    <scope>NUCLEOTIDE SEQUENCE</scope>
    <source>
        <strain evidence="15">LXI357</strain>
    </source>
</reference>
<evidence type="ECO:0000256" key="9">
    <source>
        <dbReference type="ARBA" id="ARBA00023136"/>
    </source>
</evidence>
<dbReference type="Pfam" id="PF00593">
    <property type="entry name" value="TonB_dep_Rec_b-barrel"/>
    <property type="match status" value="1"/>
</dbReference>
<feature type="chain" id="PRO_5035949141" evidence="13">
    <location>
        <begin position="23"/>
        <end position="786"/>
    </location>
</feature>
<evidence type="ECO:0000256" key="5">
    <source>
        <dbReference type="ARBA" id="ARBA00022692"/>
    </source>
</evidence>
<dbReference type="Pfam" id="PF07715">
    <property type="entry name" value="Plug"/>
    <property type="match status" value="1"/>
</dbReference>
<keyword evidence="8 11" id="KW-0798">TonB box</keyword>
<accession>A0A8T4I9N2</accession>
<keyword evidence="4" id="KW-0410">Iron transport</keyword>
<evidence type="ECO:0000313" key="15">
    <source>
        <dbReference type="EMBL" id="MBR0551718.1"/>
    </source>
</evidence>
<dbReference type="AlphaFoldDB" id="A0A8T4I9N2"/>
<feature type="domain" description="Secretin/TonB short N-terminal" evidence="14">
    <location>
        <begin position="59"/>
        <end position="109"/>
    </location>
</feature>
<evidence type="ECO:0000313" key="16">
    <source>
        <dbReference type="Proteomes" id="UP000676996"/>
    </source>
</evidence>
<evidence type="ECO:0000256" key="13">
    <source>
        <dbReference type="SAM" id="SignalP"/>
    </source>
</evidence>
<dbReference type="Gene3D" id="2.40.170.20">
    <property type="entry name" value="TonB-dependent receptor, beta-barrel domain"/>
    <property type="match status" value="1"/>
</dbReference>
<evidence type="ECO:0000259" key="14">
    <source>
        <dbReference type="SMART" id="SM00965"/>
    </source>
</evidence>
<proteinExistence type="inferred from homology"/>
<keyword evidence="6" id="KW-0408">Iron</keyword>
<keyword evidence="15" id="KW-0675">Receptor</keyword>
<dbReference type="PANTHER" id="PTHR32552">
    <property type="entry name" value="FERRICHROME IRON RECEPTOR-RELATED"/>
    <property type="match status" value="1"/>
</dbReference>
<feature type="signal peptide" evidence="13">
    <location>
        <begin position="1"/>
        <end position="22"/>
    </location>
</feature>
<dbReference type="InterPro" id="IPR036942">
    <property type="entry name" value="Beta-barrel_TonB_sf"/>
</dbReference>
<evidence type="ECO:0000256" key="3">
    <source>
        <dbReference type="ARBA" id="ARBA00022452"/>
    </source>
</evidence>
<evidence type="ECO:0000256" key="8">
    <source>
        <dbReference type="ARBA" id="ARBA00023077"/>
    </source>
</evidence>
<protein>
    <submittedName>
        <fullName evidence="15">TonB-dependent receptor</fullName>
    </submittedName>
</protein>
<dbReference type="InterPro" id="IPR012910">
    <property type="entry name" value="Plug_dom"/>
</dbReference>
<comment type="similarity">
    <text evidence="11">Belongs to the TonB-dependent receptor family.</text>
</comment>
<dbReference type="InterPro" id="IPR011662">
    <property type="entry name" value="Secretin/TonB_short_N"/>
</dbReference>
<evidence type="ECO:0000256" key="11">
    <source>
        <dbReference type="RuleBase" id="RU003357"/>
    </source>
</evidence>
<comment type="subcellular location">
    <subcellularLocation>
        <location evidence="1">Cell outer membrane</location>
        <topology evidence="1">Multi-pass membrane protein</topology>
    </subcellularLocation>
</comment>
<dbReference type="InterPro" id="IPR039426">
    <property type="entry name" value="TonB-dep_rcpt-like"/>
</dbReference>
<organism evidence="15 16">
    <name type="scientific">Stakelama marina</name>
    <dbReference type="NCBI Taxonomy" id="2826939"/>
    <lineage>
        <taxon>Bacteria</taxon>
        <taxon>Pseudomonadati</taxon>
        <taxon>Pseudomonadota</taxon>
        <taxon>Alphaproteobacteria</taxon>
        <taxon>Sphingomonadales</taxon>
        <taxon>Sphingomonadaceae</taxon>
        <taxon>Stakelama</taxon>
    </lineage>
</organism>
<gene>
    <name evidence="15" type="ORF">J7S20_04275</name>
</gene>
<keyword evidence="2" id="KW-0813">Transport</keyword>
<dbReference type="SMART" id="SM00965">
    <property type="entry name" value="STN"/>
    <property type="match status" value="1"/>
</dbReference>
<dbReference type="Proteomes" id="UP000676996">
    <property type="component" value="Unassembled WGS sequence"/>
</dbReference>
<dbReference type="GO" id="GO:0009279">
    <property type="term" value="C:cell outer membrane"/>
    <property type="evidence" value="ECO:0007669"/>
    <property type="project" value="UniProtKB-SubCell"/>
</dbReference>
<evidence type="ECO:0000256" key="6">
    <source>
        <dbReference type="ARBA" id="ARBA00023004"/>
    </source>
</evidence>
<dbReference type="InterPro" id="IPR000531">
    <property type="entry name" value="Beta-barrel_TonB"/>
</dbReference>